<sequence length="103" mass="11726">MWWVRRTRYWFSTLLYAGGARLRPGRRTASGGLETPGSCGAELQGELDRFGGVSVHLSRHHTLHGLDAAAFRRLLQVEKHVEVSRRPVGARRRYCRHSSPRGF</sequence>
<dbReference type="Ensembl" id="ENSMUST00000108117.3">
    <property type="protein sequence ID" value="ENSMUSP00000103752.3"/>
    <property type="gene ID" value="ENSMUSG00000050174.16"/>
</dbReference>
<gene>
    <name evidence="1 2" type="primary">Nudt6</name>
</gene>
<dbReference type="MGI" id="MGI:2387618">
    <property type="gene designation" value="Nudt6"/>
</dbReference>
<evidence type="ECO:0000313" key="1">
    <source>
        <dbReference type="Ensembl" id="ENSMUSP00000103752.3"/>
    </source>
</evidence>
<dbReference type="Bgee" id="ENSMUSG00000050174">
    <property type="expression patterns" value="Expressed in interventricular septum and 169 other cell types or tissues"/>
</dbReference>
<proteinExistence type="predicted"/>
<name>A2ACU1_MOUSE</name>
<evidence type="ECO:0000313" key="3">
    <source>
        <dbReference type="Proteomes" id="UP000000589"/>
    </source>
</evidence>
<dbReference type="AlphaFoldDB" id="A2ACU1"/>
<dbReference type="GeneTree" id="ENSGT00390000008458"/>
<dbReference type="ProteomicsDB" id="318155"/>
<reference evidence="1 3" key="1">
    <citation type="journal article" date="2009" name="PLoS Biol.">
        <title>Lineage-specific biology revealed by a finished genome assembly of the mouse.</title>
        <authorList>
            <consortium name="Mouse Genome Sequencing Consortium"/>
            <person name="Church D.M."/>
            <person name="Goodstadt L."/>
            <person name="Hillier L.W."/>
            <person name="Zody M.C."/>
            <person name="Goldstein S."/>
            <person name="She X."/>
            <person name="Bult C.J."/>
            <person name="Agarwala R."/>
            <person name="Cherry J.L."/>
            <person name="DiCuccio M."/>
            <person name="Hlavina W."/>
            <person name="Kapustin Y."/>
            <person name="Meric P."/>
            <person name="Maglott D."/>
            <person name="Birtle Z."/>
            <person name="Marques A.C."/>
            <person name="Graves T."/>
            <person name="Zhou S."/>
            <person name="Teague B."/>
            <person name="Potamousis K."/>
            <person name="Churas C."/>
            <person name="Place M."/>
            <person name="Herschleb J."/>
            <person name="Runnheim R."/>
            <person name="Forrest D."/>
            <person name="Amos-Landgraf J."/>
            <person name="Schwartz D.C."/>
            <person name="Cheng Z."/>
            <person name="Lindblad-Toh K."/>
            <person name="Eichler E.E."/>
            <person name="Ponting C.P."/>
        </authorList>
    </citation>
    <scope>NUCLEOTIDE SEQUENCE [LARGE SCALE GENOMIC DNA]</scope>
    <source>
        <strain evidence="1 3">C57BL/6J</strain>
    </source>
</reference>
<dbReference type="Proteomes" id="UP000000589">
    <property type="component" value="Chromosome 3"/>
</dbReference>
<reference evidence="1 3" key="2">
    <citation type="journal article" date="2011" name="PLoS Biol.">
        <title>Modernizing reference genome assemblies.</title>
        <authorList>
            <person name="Church D.M."/>
            <person name="Schneider V.A."/>
            <person name="Graves T."/>
            <person name="Auger K."/>
            <person name="Cunningham F."/>
            <person name="Bouk N."/>
            <person name="Chen H.C."/>
            <person name="Agarwala R."/>
            <person name="McLaren W.M."/>
            <person name="Ritchie G.R."/>
            <person name="Albracht D."/>
            <person name="Kremitzki M."/>
            <person name="Rock S."/>
            <person name="Kotkiewicz H."/>
            <person name="Kremitzki C."/>
            <person name="Wollam A."/>
            <person name="Trani L."/>
            <person name="Fulton L."/>
            <person name="Fulton R."/>
            <person name="Matthews L."/>
            <person name="Whitehead S."/>
            <person name="Chow W."/>
            <person name="Torrance J."/>
            <person name="Dunn M."/>
            <person name="Harden G."/>
            <person name="Threadgold G."/>
            <person name="Wood J."/>
            <person name="Collins J."/>
            <person name="Heath P."/>
            <person name="Griffiths G."/>
            <person name="Pelan S."/>
            <person name="Grafham D."/>
            <person name="Eichler E.E."/>
            <person name="Weinstock G."/>
            <person name="Mardis E.R."/>
            <person name="Wilson R.K."/>
            <person name="Howe K."/>
            <person name="Flicek P."/>
            <person name="Hubbard T."/>
        </authorList>
    </citation>
    <scope>NUCLEOTIDE SEQUENCE [LARGE SCALE GENOMIC DNA]</scope>
    <source>
        <strain evidence="1 3">C57BL/6J</strain>
    </source>
</reference>
<reference evidence="1" key="4">
    <citation type="submission" date="2025-09" db="UniProtKB">
        <authorList>
            <consortium name="Ensembl"/>
        </authorList>
    </citation>
    <scope>IDENTIFICATION</scope>
    <source>
        <strain evidence="1">C57BL/6J</strain>
    </source>
</reference>
<evidence type="ECO:0000313" key="2">
    <source>
        <dbReference type="MGI" id="MGI:2387618"/>
    </source>
</evidence>
<accession>A2ACU1</accession>
<reference evidence="1" key="3">
    <citation type="submission" date="2025-08" db="UniProtKB">
        <authorList>
            <consortium name="Ensembl"/>
        </authorList>
    </citation>
    <scope>IDENTIFICATION</scope>
    <source>
        <strain evidence="1">C57BL/6J</strain>
    </source>
</reference>
<dbReference type="Antibodypedia" id="26864">
    <property type="antibodies" value="311 antibodies from 28 providers"/>
</dbReference>
<dbReference type="HOGENOM" id="CLU_2262904_0_0_1"/>
<dbReference type="AGR" id="MGI:2387618"/>
<organism evidence="1 3">
    <name type="scientific">Mus musculus</name>
    <name type="common">Mouse</name>
    <dbReference type="NCBI Taxonomy" id="10090"/>
    <lineage>
        <taxon>Eukaryota</taxon>
        <taxon>Metazoa</taxon>
        <taxon>Chordata</taxon>
        <taxon>Craniata</taxon>
        <taxon>Vertebrata</taxon>
        <taxon>Euteleostomi</taxon>
        <taxon>Mammalia</taxon>
        <taxon>Eutheria</taxon>
        <taxon>Euarchontoglires</taxon>
        <taxon>Glires</taxon>
        <taxon>Rodentia</taxon>
        <taxon>Myomorpha</taxon>
        <taxon>Muroidea</taxon>
        <taxon>Muridae</taxon>
        <taxon>Murinae</taxon>
        <taxon>Mus</taxon>
        <taxon>Mus</taxon>
    </lineage>
</organism>
<dbReference type="VEuPathDB" id="HostDB:ENSMUSG00000050174"/>
<dbReference type="ExpressionAtlas" id="A2ACU1">
    <property type="expression patterns" value="baseline and differential"/>
</dbReference>
<dbReference type="SMR" id="A2ACU1"/>
<keyword evidence="3" id="KW-1185">Reference proteome</keyword>
<protein>
    <submittedName>
        <fullName evidence="1">Nudix hydrolase 6</fullName>
    </submittedName>
</protein>